<dbReference type="Proteomes" id="UP000244855">
    <property type="component" value="Unassembled WGS sequence"/>
</dbReference>
<evidence type="ECO:0000313" key="3">
    <source>
        <dbReference type="Proteomes" id="UP000244855"/>
    </source>
</evidence>
<dbReference type="AlphaFoldDB" id="A0A2V1DPQ0"/>
<protein>
    <submittedName>
        <fullName evidence="2">Uncharacterized protein</fullName>
    </submittedName>
</protein>
<keyword evidence="3" id="KW-1185">Reference proteome</keyword>
<sequence length="171" mass="19214">MSFQPFTPNPNADDPFNSYPAMSTGVADEFGLPFFSPDDFSKATKPQPPKYCLPFLKEKRPRSSEEAAASRVEASELSVMIGLLQDFLSNAAQTRQTENARWQGENTKWQQLFQMMHYLKQRVDALSSDVSRLSATVSKQQELASRPLKMAVRGVHELLVQIEKDVADRGS</sequence>
<evidence type="ECO:0000313" key="2">
    <source>
        <dbReference type="EMBL" id="PVI00061.1"/>
    </source>
</evidence>
<evidence type="ECO:0000256" key="1">
    <source>
        <dbReference type="SAM" id="MobiDB-lite"/>
    </source>
</evidence>
<gene>
    <name evidence="2" type="ORF">DM02DRAFT_628884</name>
</gene>
<organism evidence="2 3">
    <name type="scientific">Periconia macrospinosa</name>
    <dbReference type="NCBI Taxonomy" id="97972"/>
    <lineage>
        <taxon>Eukaryota</taxon>
        <taxon>Fungi</taxon>
        <taxon>Dikarya</taxon>
        <taxon>Ascomycota</taxon>
        <taxon>Pezizomycotina</taxon>
        <taxon>Dothideomycetes</taxon>
        <taxon>Pleosporomycetidae</taxon>
        <taxon>Pleosporales</taxon>
        <taxon>Massarineae</taxon>
        <taxon>Periconiaceae</taxon>
        <taxon>Periconia</taxon>
    </lineage>
</organism>
<feature type="compositionally biased region" description="Polar residues" evidence="1">
    <location>
        <begin position="1"/>
        <end position="10"/>
    </location>
</feature>
<reference evidence="2 3" key="1">
    <citation type="journal article" date="2018" name="Sci. Rep.">
        <title>Comparative genomics provides insights into the lifestyle and reveals functional heterogeneity of dark septate endophytic fungi.</title>
        <authorList>
            <person name="Knapp D.G."/>
            <person name="Nemeth J.B."/>
            <person name="Barry K."/>
            <person name="Hainaut M."/>
            <person name="Henrissat B."/>
            <person name="Johnson J."/>
            <person name="Kuo A."/>
            <person name="Lim J.H.P."/>
            <person name="Lipzen A."/>
            <person name="Nolan M."/>
            <person name="Ohm R.A."/>
            <person name="Tamas L."/>
            <person name="Grigoriev I.V."/>
            <person name="Spatafora J.W."/>
            <person name="Nagy L.G."/>
            <person name="Kovacs G.M."/>
        </authorList>
    </citation>
    <scope>NUCLEOTIDE SEQUENCE [LARGE SCALE GENOMIC DNA]</scope>
    <source>
        <strain evidence="2 3">DSE2036</strain>
    </source>
</reference>
<name>A0A2V1DPQ0_9PLEO</name>
<proteinExistence type="predicted"/>
<dbReference type="EMBL" id="KZ805380">
    <property type="protein sequence ID" value="PVI00061.1"/>
    <property type="molecule type" value="Genomic_DNA"/>
</dbReference>
<accession>A0A2V1DPQ0</accession>
<feature type="region of interest" description="Disordered" evidence="1">
    <location>
        <begin position="1"/>
        <end position="20"/>
    </location>
</feature>